<keyword evidence="7" id="KW-0813">Transport</keyword>
<comment type="similarity">
    <text evidence="2 7">Belongs to the ExbD/TolR family.</text>
</comment>
<proteinExistence type="inferred from homology"/>
<gene>
    <name evidence="8" type="ORF">AADEFJLK_02236</name>
</gene>
<comment type="caution">
    <text evidence="8">The sequence shown here is derived from an EMBL/GenBank/DDBJ whole genome shotgun (WGS) entry which is preliminary data.</text>
</comment>
<comment type="subcellular location">
    <subcellularLocation>
        <location evidence="1">Cell membrane</location>
        <topology evidence="1">Single-pass membrane protein</topology>
    </subcellularLocation>
    <subcellularLocation>
        <location evidence="7">Cell membrane</location>
        <topology evidence="7">Single-pass type II membrane protein</topology>
    </subcellularLocation>
</comment>
<dbReference type="InterPro" id="IPR003400">
    <property type="entry name" value="ExbD"/>
</dbReference>
<evidence type="ECO:0000256" key="3">
    <source>
        <dbReference type="ARBA" id="ARBA00022475"/>
    </source>
</evidence>
<name>A0A2S5CMG3_9GAMM</name>
<dbReference type="Proteomes" id="UP000237423">
    <property type="component" value="Unassembled WGS sequence"/>
</dbReference>
<dbReference type="Gene3D" id="3.30.420.270">
    <property type="match status" value="1"/>
</dbReference>
<evidence type="ECO:0000313" key="9">
    <source>
        <dbReference type="Proteomes" id="UP000237423"/>
    </source>
</evidence>
<protein>
    <submittedName>
        <fullName evidence="8">Biopolymer transporter ExbD</fullName>
    </submittedName>
</protein>
<keyword evidence="7" id="KW-0653">Protein transport</keyword>
<evidence type="ECO:0000256" key="5">
    <source>
        <dbReference type="ARBA" id="ARBA00022989"/>
    </source>
</evidence>
<keyword evidence="3" id="KW-1003">Cell membrane</keyword>
<dbReference type="AlphaFoldDB" id="A0A2S5CMG3"/>
<evidence type="ECO:0000256" key="7">
    <source>
        <dbReference type="RuleBase" id="RU003879"/>
    </source>
</evidence>
<dbReference type="GO" id="GO:0015031">
    <property type="term" value="P:protein transport"/>
    <property type="evidence" value="ECO:0007669"/>
    <property type="project" value="UniProtKB-KW"/>
</dbReference>
<dbReference type="EMBL" id="PGFZ01000004">
    <property type="protein sequence ID" value="POZ52015.1"/>
    <property type="molecule type" value="Genomic_DNA"/>
</dbReference>
<keyword evidence="6" id="KW-0472">Membrane</keyword>
<evidence type="ECO:0000256" key="1">
    <source>
        <dbReference type="ARBA" id="ARBA00004162"/>
    </source>
</evidence>
<evidence type="ECO:0000256" key="4">
    <source>
        <dbReference type="ARBA" id="ARBA00022692"/>
    </source>
</evidence>
<dbReference type="GO" id="GO:0022857">
    <property type="term" value="F:transmembrane transporter activity"/>
    <property type="evidence" value="ECO:0007669"/>
    <property type="project" value="InterPro"/>
</dbReference>
<organism evidence="8 9">
    <name type="scientific">Methylovulum psychrotolerans</name>
    <dbReference type="NCBI Taxonomy" id="1704499"/>
    <lineage>
        <taxon>Bacteria</taxon>
        <taxon>Pseudomonadati</taxon>
        <taxon>Pseudomonadota</taxon>
        <taxon>Gammaproteobacteria</taxon>
        <taxon>Methylococcales</taxon>
        <taxon>Methylococcaceae</taxon>
        <taxon>Methylovulum</taxon>
    </lineage>
</organism>
<dbReference type="GO" id="GO:0005886">
    <property type="term" value="C:plasma membrane"/>
    <property type="evidence" value="ECO:0007669"/>
    <property type="project" value="UniProtKB-SubCell"/>
</dbReference>
<keyword evidence="4 7" id="KW-0812">Transmembrane</keyword>
<dbReference type="Pfam" id="PF02472">
    <property type="entry name" value="ExbD"/>
    <property type="match status" value="1"/>
</dbReference>
<sequence>MHIVTAPLLTQLVGVKLPKTEQTEPAPDRHAAMLSVTVDGRALLDGYRVVLETELKALQEKDPEINLQLQADRTAVFDVVAKVMASAQRSGIGKLSFVTVQ</sequence>
<evidence type="ECO:0000256" key="2">
    <source>
        <dbReference type="ARBA" id="ARBA00005811"/>
    </source>
</evidence>
<evidence type="ECO:0000313" key="8">
    <source>
        <dbReference type="EMBL" id="POZ52015.1"/>
    </source>
</evidence>
<accession>A0A2S5CMG3</accession>
<reference evidence="8 9" key="1">
    <citation type="submission" date="2017-11" db="EMBL/GenBank/DDBJ databases">
        <title>Draft Genome Sequence of Methylobacter psychrotolerans Sph1T, an Obligate Methanotroph from Low-Temperature Environments.</title>
        <authorList>
            <person name="Oshkin I.Y."/>
            <person name="Miroshnikov K."/>
            <person name="Belova S.E."/>
            <person name="Korzhenkov A."/>
            <person name="Toshchakov S.V."/>
            <person name="Dedysh S.N."/>
        </authorList>
    </citation>
    <scope>NUCLEOTIDE SEQUENCE [LARGE SCALE GENOMIC DNA]</scope>
    <source>
        <strain evidence="8 9">Sph1</strain>
    </source>
</reference>
<keyword evidence="5" id="KW-1133">Transmembrane helix</keyword>
<evidence type="ECO:0000256" key="6">
    <source>
        <dbReference type="ARBA" id="ARBA00023136"/>
    </source>
</evidence>